<dbReference type="CDD" id="cd01650">
    <property type="entry name" value="RT_nLTR_like"/>
    <property type="match status" value="1"/>
</dbReference>
<dbReference type="Ensembl" id="ENSGMOT00000060735.1">
    <property type="protein sequence ID" value="ENSGMOP00000065909.1"/>
    <property type="gene ID" value="ENSGMOG00000035365.1"/>
</dbReference>
<dbReference type="PANTHER" id="PTHR31635">
    <property type="entry name" value="REVERSE TRANSCRIPTASE DOMAIN-CONTAINING PROTEIN-RELATED"/>
    <property type="match status" value="1"/>
</dbReference>
<dbReference type="SUPFAM" id="SSF56672">
    <property type="entry name" value="DNA/RNA polymerases"/>
    <property type="match status" value="1"/>
</dbReference>
<evidence type="ECO:0000313" key="2">
    <source>
        <dbReference type="Ensembl" id="ENSGMOP00000065909.1"/>
    </source>
</evidence>
<dbReference type="InterPro" id="IPR000477">
    <property type="entry name" value="RT_dom"/>
</dbReference>
<evidence type="ECO:0000259" key="1">
    <source>
        <dbReference type="PROSITE" id="PS50878"/>
    </source>
</evidence>
<dbReference type="OMA" id="RAIRCEI"/>
<dbReference type="InterPro" id="IPR036691">
    <property type="entry name" value="Endo/exonu/phosph_ase_sf"/>
</dbReference>
<dbReference type="PROSITE" id="PS50878">
    <property type="entry name" value="RT_POL"/>
    <property type="match status" value="1"/>
</dbReference>
<dbReference type="CDD" id="cd09076">
    <property type="entry name" value="L1-EN"/>
    <property type="match status" value="1"/>
</dbReference>
<reference evidence="2" key="1">
    <citation type="submission" date="2025-08" db="UniProtKB">
        <authorList>
            <consortium name="Ensembl"/>
        </authorList>
    </citation>
    <scope>IDENTIFICATION</scope>
</reference>
<dbReference type="PANTHER" id="PTHR31635:SF196">
    <property type="entry name" value="REVERSE TRANSCRIPTASE DOMAIN-CONTAINING PROTEIN-RELATED"/>
    <property type="match status" value="1"/>
</dbReference>
<accession>A0A8C5CUP8</accession>
<dbReference type="Pfam" id="PF00078">
    <property type="entry name" value="RVT_1"/>
    <property type="match status" value="1"/>
</dbReference>
<keyword evidence="3" id="KW-1185">Reference proteome</keyword>
<name>A0A8C5CUP8_GADMO</name>
<dbReference type="GeneTree" id="ENSGT00940000163630"/>
<dbReference type="Gene3D" id="3.60.10.10">
    <property type="entry name" value="Endonuclease/exonuclease/phosphatase"/>
    <property type="match status" value="1"/>
</dbReference>
<dbReference type="AlphaFoldDB" id="A0A8C5CUP8"/>
<proteinExistence type="predicted"/>
<feature type="domain" description="Reverse transcriptase" evidence="1">
    <location>
        <begin position="498"/>
        <end position="769"/>
    </location>
</feature>
<protein>
    <recommendedName>
        <fullName evidence="1">Reverse transcriptase domain-containing protein</fullName>
    </recommendedName>
</protein>
<dbReference type="GO" id="GO:0003824">
    <property type="term" value="F:catalytic activity"/>
    <property type="evidence" value="ECO:0007669"/>
    <property type="project" value="InterPro"/>
</dbReference>
<dbReference type="InterPro" id="IPR005135">
    <property type="entry name" value="Endo/exonuclease/phosphatase"/>
</dbReference>
<organism evidence="2 3">
    <name type="scientific">Gadus morhua</name>
    <name type="common">Atlantic cod</name>
    <dbReference type="NCBI Taxonomy" id="8049"/>
    <lineage>
        <taxon>Eukaryota</taxon>
        <taxon>Metazoa</taxon>
        <taxon>Chordata</taxon>
        <taxon>Craniata</taxon>
        <taxon>Vertebrata</taxon>
        <taxon>Euteleostomi</taxon>
        <taxon>Actinopterygii</taxon>
        <taxon>Neopterygii</taxon>
        <taxon>Teleostei</taxon>
        <taxon>Neoteleostei</taxon>
        <taxon>Acanthomorphata</taxon>
        <taxon>Zeiogadaria</taxon>
        <taxon>Gadariae</taxon>
        <taxon>Gadiformes</taxon>
        <taxon>Gadoidei</taxon>
        <taxon>Gadidae</taxon>
        <taxon>Gadus</taxon>
    </lineage>
</organism>
<reference evidence="2" key="2">
    <citation type="submission" date="2025-09" db="UniProtKB">
        <authorList>
            <consortium name="Ensembl"/>
        </authorList>
    </citation>
    <scope>IDENTIFICATION</scope>
</reference>
<sequence length="1263" mass="146016">MADNQVCKLTSWNIRGLGSLVKIKQVMTRLKHLGSRIIFLQETHLVPTEVIRIRRRWQGHVFAANFSSHARGVAILIHKSVPIQIISTIMDPGGRYIVLHGSLLGNYLNLVNVYGPNKDDPDFYKNIFLTISTLRGEVIMGGDFNCVLKPNMDREGGLDSSHCHTRKVIHHFMAELGLCDIFRKHNPDKREFSCHSTTYNTYSRLDYFLISNTSVFKIKSCYYNGIIISDHAAVSLELKVHKEYKGPPKWRFDNKWLQDPQFVQFLNANIDVFFKLNKNETSSLIRWDAFKAYIRGQIISYTSFKSKEFKKKLLEIEKEIKTLEELIVTNKTPSVEQRLNTLRAQYNEMSVNKALNNLNKLKQQFYDQGEKAGKLLAWRIKAIQNERSIHEIEKSNGTMTSDPKEINETFQKFYETLYKSEFSADKTSLNGFLDALNFPTLSQEDMEILERPLELEEFYCALMSMQSGKTAGPDSLPIEIYKTFKDMLIPQLFTMLEEAFRIDSLPPSFSTALITTILKPGKPPTKCESYRPISLLNSDTKLIAKVIARRLEKVLPSLIHEDQNGFVIGRQAFHNIRRVLNIINIEDGSPDVALLSLDCEKAFDRLEWPYLFDILPRFGLGQNIIKWVSLLYNGPTAAVLTNSMTSKPFKLTRGTRQGCPLSPLLFVLSIEPLALTIRSHPLIRGVTIGSCEHRISLFADDIILFLKNLTKSLPAFLNIIATFGKISGYKVNKTKSNIMFLNDKERDNPIVGNDFHIASKGFKYLGIQITPKIQDIISENYNPILSSTSNTLKRWSDLPISLIGRINILKMNILPKFLYLFQSIPLSPPPTLFPKLKELMTNFIWNNRRSRLRISLLYLPYDRGGLQVPNFLWYYWAAQIKAIMHWFSNEPKNSWVEIENYITSPLPLKLYLFSDSLKNLLKNTHNPFVKNSIIVWHKVQSHLGIDSDISGFTPIWGNHQFPAGRNDSGFKSWAMKGISKIRDMYNADKVLYSFEELHGAYNIPRNHFFKYLQIRSFILKKYKQQINKPPLSSLEEVILNHMHSRGQVSVTYNLIVENSNESSNDKRMKWSSDMDTEISEDEWEKVCHTAQTQTINTRFKLIQYKWIMRTYITPSLLHRFNNNNPDLCIKCGLEEGTLYHCLWTCPKIREFWEKVIERISDINSTRLPVCPKLFILGLVPTDLRLSITDKKMVYMCSLQAKYCIATSWKAMEAPSVNFWFKTLSNTLAMEKMTYAKRGKLQIFYKVWKLFTDFLESQQDVQDV</sequence>
<dbReference type="SUPFAM" id="SSF56219">
    <property type="entry name" value="DNase I-like"/>
    <property type="match status" value="1"/>
</dbReference>
<evidence type="ECO:0000313" key="3">
    <source>
        <dbReference type="Proteomes" id="UP000694546"/>
    </source>
</evidence>
<dbReference type="InterPro" id="IPR043502">
    <property type="entry name" value="DNA/RNA_pol_sf"/>
</dbReference>
<dbReference type="Pfam" id="PF03372">
    <property type="entry name" value="Exo_endo_phos"/>
    <property type="match status" value="1"/>
</dbReference>
<dbReference type="Proteomes" id="UP000694546">
    <property type="component" value="Unassembled WGS sequence"/>
</dbReference>